<name>A0ABZ0MZ00_9ENTR</name>
<protein>
    <submittedName>
        <fullName evidence="1">Uncharacterized protein</fullName>
    </submittedName>
</protein>
<keyword evidence="1" id="KW-0614">Plasmid</keyword>
<geneLocation type="plasmid" evidence="1 2">
    <name>pKS2022</name>
</geneLocation>
<reference evidence="1 2" key="1">
    <citation type="submission" date="2023-10" db="EMBL/GenBank/DDBJ databases">
        <title>Genome sequencing of the isolated polysaccharide-producing bacterium Kosakonia sacchari KS2022.</title>
        <authorList>
            <person name="Yi X."/>
        </authorList>
    </citation>
    <scope>NUCLEOTIDE SEQUENCE [LARGE SCALE GENOMIC DNA]</scope>
    <source>
        <strain evidence="1 2">KS2022</strain>
        <plasmid evidence="1 2">pKS2022</plasmid>
    </source>
</reference>
<gene>
    <name evidence="1" type="ORF">Q8Y70_23960</name>
</gene>
<dbReference type="EMBL" id="CP137745">
    <property type="protein sequence ID" value="WOZ79904.1"/>
    <property type="molecule type" value="Genomic_DNA"/>
</dbReference>
<accession>A0ABZ0MZ00</accession>
<keyword evidence="2" id="KW-1185">Reference proteome</keyword>
<dbReference type="Proteomes" id="UP001302368">
    <property type="component" value="Plasmid pKS2022"/>
</dbReference>
<evidence type="ECO:0000313" key="1">
    <source>
        <dbReference type="EMBL" id="WOZ79904.1"/>
    </source>
</evidence>
<proteinExistence type="predicted"/>
<evidence type="ECO:0000313" key="2">
    <source>
        <dbReference type="Proteomes" id="UP001302368"/>
    </source>
</evidence>
<dbReference type="RefSeq" id="WP_305737731.1">
    <property type="nucleotide sequence ID" value="NZ_CP137745.1"/>
</dbReference>
<sequence length="174" mass="20399">MNKYKELDRKYSELFEKYDLMLNEQAIKSKARKHQIVAMYNQLNLIFKTVLNKGSPFLFKYKSEKIEFKPSILNEVVIISFPVITYEKTSLSIKPQIHPINTSSICITCNGKDSEYINSFFKLKYDILEKDGHGDKCWQLKADPDSGSLYTRLDEYAVKRILSYVIKHHTDLEN</sequence>
<organism evidence="1 2">
    <name type="scientific">Kosakonia sacchari</name>
    <dbReference type="NCBI Taxonomy" id="1158459"/>
    <lineage>
        <taxon>Bacteria</taxon>
        <taxon>Pseudomonadati</taxon>
        <taxon>Pseudomonadota</taxon>
        <taxon>Gammaproteobacteria</taxon>
        <taxon>Enterobacterales</taxon>
        <taxon>Enterobacteriaceae</taxon>
        <taxon>Kosakonia</taxon>
    </lineage>
</organism>